<evidence type="ECO:0000313" key="11">
    <source>
        <dbReference type="Proteomes" id="UP000077755"/>
    </source>
</evidence>
<comment type="similarity">
    <text evidence="1">Belongs to the DnaX/STICHEL family.</text>
</comment>
<evidence type="ECO:0000256" key="2">
    <source>
        <dbReference type="ARBA" id="ARBA00022723"/>
    </source>
</evidence>
<evidence type="ECO:0000259" key="9">
    <source>
        <dbReference type="Pfam" id="PF23007"/>
    </source>
</evidence>
<dbReference type="SUPFAM" id="SSF52540">
    <property type="entry name" value="P-loop containing nucleoside triphosphate hydrolases"/>
    <property type="match status" value="1"/>
</dbReference>
<dbReference type="GO" id="GO:0046872">
    <property type="term" value="F:metal ion binding"/>
    <property type="evidence" value="ECO:0007669"/>
    <property type="project" value="UniProtKB-KW"/>
</dbReference>
<name>A0AAF0XWB0_DAUCS</name>
<protein>
    <recommendedName>
        <fullName evidence="12">DNA polymerase III gamma subunit domain-containing protein</fullName>
    </recommendedName>
</protein>
<dbReference type="PANTHER" id="PTHR11669:SF63">
    <property type="entry name" value="PROTEIN STICHEL"/>
    <property type="match status" value="1"/>
</dbReference>
<evidence type="ECO:0000256" key="1">
    <source>
        <dbReference type="ARBA" id="ARBA00006360"/>
    </source>
</evidence>
<dbReference type="SUPFAM" id="SSF48019">
    <property type="entry name" value="post-AAA+ oligomerization domain-like"/>
    <property type="match status" value="1"/>
</dbReference>
<evidence type="ECO:0000256" key="4">
    <source>
        <dbReference type="ARBA" id="ARBA00022833"/>
    </source>
</evidence>
<dbReference type="Gene3D" id="1.10.8.60">
    <property type="match status" value="1"/>
</dbReference>
<keyword evidence="3" id="KW-0547">Nucleotide-binding</keyword>
<evidence type="ECO:0000313" key="10">
    <source>
        <dbReference type="EMBL" id="WOH14019.1"/>
    </source>
</evidence>
<keyword evidence="5" id="KW-0067">ATP-binding</keyword>
<dbReference type="AlphaFoldDB" id="A0AAF0XWB0"/>
<accession>A0AAF0XWB0</accession>
<feature type="region of interest" description="Disordered" evidence="7">
    <location>
        <begin position="31"/>
        <end position="50"/>
    </location>
</feature>
<feature type="compositionally biased region" description="Polar residues" evidence="7">
    <location>
        <begin position="895"/>
        <end position="911"/>
    </location>
</feature>
<dbReference type="Gene3D" id="1.20.272.10">
    <property type="match status" value="1"/>
</dbReference>
<keyword evidence="4" id="KW-0862">Zinc</keyword>
<gene>
    <name evidence="10" type="ORF">DCAR_0933535</name>
</gene>
<sequence length="1257" mass="138735">MAEMHGGSGKNGGFDPSKLHLKKEFTQIKKASKVLKDPGTSSAWRSPLSSGRALSHVSDAISNVNNHYYHHCRNSGNDNVISRDGISNEGFLKAGDDDDDCSGKGKGKGVFLCNWKARRSEPGKSEGKGQGSGYRGSGEASGSDDESEGGDGLSSIFPGESVDDCMSDGRDGGGGALKSGRYVGDRYASMLYKYRNTNSGKRNIVKKRVKTSAHSAALWKRHQQQIVVRKSSKPGSGHVPLNLRRDDLVSLVDRSDTSDYFNSDDLRRYAAESPLLARVKSTNLLGGSRKEESLYSYGTPAMSTSSLQLYGTKNSSTVRSWDATTNSYNDGKNEVDDHFDFVGQQGCGIPCYWSRRSTPKKRGACRSFSPSLSDTFRSKGRSILCGRQSMYNKRSTGFSLSSHKKRVGTDQGLIPLISSSGAGIGGSSLGVSNEELSSNYGELDLEALNRLDRRRWSASCRSKEGLELVAVNGDGESQSTPENLRSLSQKYRPVFFEDLIGQNIVIQSLMNAILRGRIAPIYLFHGHRGTGKKSAARIFSTALNCFANDESKPCGVCRICTDFLSGKCKELTEVDGSNKNGIAKVRHLLKILSADPPSTSTLHKIFVVDQCHLLPAKIWLTFLKFLEEPPPRVVFIFITTDVDSVPRSILSRCQKYLFIKIRDGDIASKLRNIADEEDLDAELDALNLIAVNADGSLHDAETMLDQLSLLGKRITTSLVNELVGVVSDEILLELLESAMSSDTAGTVKRARELMNSGNDPLLLMSQLATLIMDIIAGTYQIVDAKYSDSLIDGRSLNEAELDRLKHALHLLSEAQKHLRVSSERSTWFTATLLQLGSVPSPVPTQTESSRRQSSRTTEDPLSTFNNGISQNLGPATQYTSRRSASPMSLHKATHRNSTSQDDGLDLNSNPALSQFKNGNSLNVSHANIGDETRSNMLDDIWIRCIQSCHSKTLRQLLHNYGKLVLISEVEGSFVAYIAFTDSNMKLRAERFLSSITNSFEVVMRGSNVEVRIVLLPDDDPFINSERQLVLVDPMVKEHETQVPQKLSRASLNDFNVDIPGNLQSTSRSLSTKPEVPAPRIESVNHEQQLETAYLQTAEKVSPGSLNHSKPERNQVLPQVDVYHQNQMDFMDPASLTSQRWEDELKEEFSALKIYDVKEATQISQAGPRFDLYPMSPSLLHNRSYVSDLSRESTGYKSSSGAGRCSGMFCWNNHKHRAKGKINQQTRAPVRKHKPKGGHFLWLDCARSTKIKDKHRKI</sequence>
<dbReference type="FunFam" id="1.10.8.60:FF:000013">
    <property type="entry name" value="DNA polymerase III subunit gamma/tau"/>
    <property type="match status" value="1"/>
</dbReference>
<dbReference type="NCBIfam" id="TIGR02397">
    <property type="entry name" value="dnaX_nterm"/>
    <property type="match status" value="1"/>
</dbReference>
<feature type="domain" description="STICHEL DnaA-N-like alpha-beta" evidence="9">
    <location>
        <begin position="931"/>
        <end position="1013"/>
    </location>
</feature>
<dbReference type="InterPro" id="IPR012763">
    <property type="entry name" value="DNA_pol_III_sug/sutau_N"/>
</dbReference>
<evidence type="ECO:0000256" key="6">
    <source>
        <dbReference type="ARBA" id="ARBA00023054"/>
    </source>
</evidence>
<evidence type="ECO:0000256" key="7">
    <source>
        <dbReference type="SAM" id="MobiDB-lite"/>
    </source>
</evidence>
<keyword evidence="6" id="KW-0175">Coiled coil</keyword>
<dbReference type="InterPro" id="IPR045085">
    <property type="entry name" value="HLD_clamp_pol_III_gamma_tau"/>
</dbReference>
<dbReference type="EMBL" id="CP093351">
    <property type="protein sequence ID" value="WOH14019.1"/>
    <property type="molecule type" value="Genomic_DNA"/>
</dbReference>
<feature type="domain" description="DNA polymerase III subunit gamma/tau helical lid" evidence="8">
    <location>
        <begin position="666"/>
        <end position="706"/>
    </location>
</feature>
<dbReference type="InterPro" id="IPR050238">
    <property type="entry name" value="DNA_Rep/Repair_Clamp_Loader"/>
</dbReference>
<dbReference type="CDD" id="cd18137">
    <property type="entry name" value="HLD_clamp_pol_III_gamma_tau"/>
    <property type="match status" value="1"/>
</dbReference>
<dbReference type="PANTHER" id="PTHR11669">
    <property type="entry name" value="REPLICATION FACTOR C / DNA POLYMERASE III GAMMA-TAU SUBUNIT"/>
    <property type="match status" value="1"/>
</dbReference>
<organism evidence="10 11">
    <name type="scientific">Daucus carota subsp. sativus</name>
    <name type="common">Carrot</name>
    <dbReference type="NCBI Taxonomy" id="79200"/>
    <lineage>
        <taxon>Eukaryota</taxon>
        <taxon>Viridiplantae</taxon>
        <taxon>Streptophyta</taxon>
        <taxon>Embryophyta</taxon>
        <taxon>Tracheophyta</taxon>
        <taxon>Spermatophyta</taxon>
        <taxon>Magnoliopsida</taxon>
        <taxon>eudicotyledons</taxon>
        <taxon>Gunneridae</taxon>
        <taxon>Pentapetalae</taxon>
        <taxon>asterids</taxon>
        <taxon>campanulids</taxon>
        <taxon>Apiales</taxon>
        <taxon>Apiaceae</taxon>
        <taxon>Apioideae</taxon>
        <taxon>Scandiceae</taxon>
        <taxon>Daucinae</taxon>
        <taxon>Daucus</taxon>
        <taxon>Daucus sect. Daucus</taxon>
    </lineage>
</organism>
<dbReference type="GO" id="GO:0009360">
    <property type="term" value="C:DNA polymerase III complex"/>
    <property type="evidence" value="ECO:0007669"/>
    <property type="project" value="InterPro"/>
</dbReference>
<dbReference type="Pfam" id="PF23007">
    <property type="entry name" value="DnaA_N-like_STI"/>
    <property type="match status" value="1"/>
</dbReference>
<evidence type="ECO:0000256" key="3">
    <source>
        <dbReference type="ARBA" id="ARBA00022741"/>
    </source>
</evidence>
<dbReference type="GO" id="GO:0003677">
    <property type="term" value="F:DNA binding"/>
    <property type="evidence" value="ECO:0007669"/>
    <property type="project" value="InterPro"/>
</dbReference>
<dbReference type="GO" id="GO:0006261">
    <property type="term" value="P:DNA-templated DNA replication"/>
    <property type="evidence" value="ECO:0007669"/>
    <property type="project" value="TreeGrafter"/>
</dbReference>
<proteinExistence type="inferred from homology"/>
<keyword evidence="2" id="KW-0479">Metal-binding</keyword>
<feature type="region of interest" description="Disordered" evidence="7">
    <location>
        <begin position="838"/>
        <end position="911"/>
    </location>
</feature>
<dbReference type="InterPro" id="IPR054506">
    <property type="entry name" value="DnaA_N-like_STI"/>
</dbReference>
<dbReference type="GO" id="GO:0003887">
    <property type="term" value="F:DNA-directed DNA polymerase activity"/>
    <property type="evidence" value="ECO:0007669"/>
    <property type="project" value="InterPro"/>
</dbReference>
<evidence type="ECO:0008006" key="12">
    <source>
        <dbReference type="Google" id="ProtNLM"/>
    </source>
</evidence>
<keyword evidence="11" id="KW-1185">Reference proteome</keyword>
<dbReference type="Proteomes" id="UP000077755">
    <property type="component" value="Chromosome 9"/>
</dbReference>
<dbReference type="GO" id="GO:0006281">
    <property type="term" value="P:DNA repair"/>
    <property type="evidence" value="ECO:0007669"/>
    <property type="project" value="TreeGrafter"/>
</dbReference>
<dbReference type="InterPro" id="IPR027417">
    <property type="entry name" value="P-loop_NTPase"/>
</dbReference>
<reference evidence="10" key="1">
    <citation type="journal article" date="2016" name="Nat. Genet.">
        <title>A high-quality carrot genome assembly provides new insights into carotenoid accumulation and asterid genome evolution.</title>
        <authorList>
            <person name="Iorizzo M."/>
            <person name="Ellison S."/>
            <person name="Senalik D."/>
            <person name="Zeng P."/>
            <person name="Satapoomin P."/>
            <person name="Huang J."/>
            <person name="Bowman M."/>
            <person name="Iovene M."/>
            <person name="Sanseverino W."/>
            <person name="Cavagnaro P."/>
            <person name="Yildiz M."/>
            <person name="Macko-Podgorni A."/>
            <person name="Moranska E."/>
            <person name="Grzebelus E."/>
            <person name="Grzebelus D."/>
            <person name="Ashrafi H."/>
            <person name="Zheng Z."/>
            <person name="Cheng S."/>
            <person name="Spooner D."/>
            <person name="Van Deynze A."/>
            <person name="Simon P."/>
        </authorList>
    </citation>
    <scope>NUCLEOTIDE SEQUENCE</scope>
    <source>
        <tissue evidence="10">Leaf</tissue>
    </source>
</reference>
<dbReference type="Gene3D" id="3.40.50.300">
    <property type="entry name" value="P-loop containing nucleotide triphosphate hydrolases"/>
    <property type="match status" value="1"/>
</dbReference>
<dbReference type="GO" id="GO:0003689">
    <property type="term" value="F:DNA clamp loader activity"/>
    <property type="evidence" value="ECO:0007669"/>
    <property type="project" value="TreeGrafter"/>
</dbReference>
<feature type="compositionally biased region" description="Polar residues" evidence="7">
    <location>
        <begin position="39"/>
        <end position="49"/>
    </location>
</feature>
<dbReference type="Pfam" id="PF22608">
    <property type="entry name" value="DNAX_ATPase_lid"/>
    <property type="match status" value="1"/>
</dbReference>
<dbReference type="Pfam" id="PF13177">
    <property type="entry name" value="DNA_pol3_delta2"/>
    <property type="match status" value="1"/>
</dbReference>
<reference evidence="10" key="2">
    <citation type="submission" date="2022-03" db="EMBL/GenBank/DDBJ databases">
        <title>Draft title - Genomic analysis of global carrot germplasm unveils the trajectory of domestication and the origin of high carotenoid orange carrot.</title>
        <authorList>
            <person name="Iorizzo M."/>
            <person name="Ellison S."/>
            <person name="Senalik D."/>
            <person name="Macko-Podgorni A."/>
            <person name="Grzebelus D."/>
            <person name="Bostan H."/>
            <person name="Rolling W."/>
            <person name="Curaba J."/>
            <person name="Simon P."/>
        </authorList>
    </citation>
    <scope>NUCLEOTIDE SEQUENCE</scope>
    <source>
        <tissue evidence="10">Leaf</tissue>
    </source>
</reference>
<feature type="region of interest" description="Disordered" evidence="7">
    <location>
        <begin position="120"/>
        <end position="155"/>
    </location>
</feature>
<dbReference type="GO" id="GO:0005524">
    <property type="term" value="F:ATP binding"/>
    <property type="evidence" value="ECO:0007669"/>
    <property type="project" value="UniProtKB-KW"/>
</dbReference>
<evidence type="ECO:0000259" key="8">
    <source>
        <dbReference type="Pfam" id="PF22608"/>
    </source>
</evidence>
<dbReference type="InterPro" id="IPR008921">
    <property type="entry name" value="DNA_pol3_clamp-load_cplx_C"/>
</dbReference>
<evidence type="ECO:0000256" key="5">
    <source>
        <dbReference type="ARBA" id="ARBA00022840"/>
    </source>
</evidence>
<dbReference type="GO" id="GO:0005663">
    <property type="term" value="C:DNA replication factor C complex"/>
    <property type="evidence" value="ECO:0007669"/>
    <property type="project" value="TreeGrafter"/>
</dbReference>
<feature type="compositionally biased region" description="Polar residues" evidence="7">
    <location>
        <begin position="859"/>
        <end position="886"/>
    </location>
</feature>